<dbReference type="EMBL" id="JAENGZ010000193">
    <property type="protein sequence ID" value="KAG6965804.1"/>
    <property type="molecule type" value="Genomic_DNA"/>
</dbReference>
<dbReference type="GO" id="GO:0005524">
    <property type="term" value="F:ATP binding"/>
    <property type="evidence" value="ECO:0007669"/>
    <property type="project" value="UniProtKB-UniRule"/>
</dbReference>
<name>A0A8T1UPC8_9STRA</name>
<feature type="domain" description="Protein kinase" evidence="4">
    <location>
        <begin position="865"/>
        <end position="1135"/>
    </location>
</feature>
<keyword evidence="1" id="KW-0067">ATP-binding</keyword>
<sequence>MAEGALLHSCAVYLYLYDDASGSYTQQTDAAVGCALIAGERAAQSGSDAFSLLLYDTQKTPLLQLPMTPSARFVPQKDNYINFYERQTQRNFAMRFKDAGTSEAFMSAVSYAKAQVLVHSSKSYDRNKPAVLVDQLAFGKEDAAPLNLGDVAGVTLKKWQGTVEQRESFFSANPLEIKQQPTAGASGEVKRIKLQEGASEMDPFTRILATEALVGMQKMGKRLVTVTFPETNEWVIAEMELVKVKKNTRSSAATTEQSVESDAQEQEHDELVKRMASLSRMGSQSSGLIASVRTRLDSRSSMEPNGEIDTSLTRASSLGQQSGDPPAGYVPVLLAGLQLPGERPGSLRNLHDEVQTQVQTEAASPPHATSLAAKVFEPLKHSAESIHVDTAGGTKLASLSSDMERLMKEQSDLARLREQLEESKRKLQSEDTSSSDPSNGASDHSSSLTEYKPAQDKPAPFTPSSFALLGSSAPPIVTSSSYGHSTSRWTPPKLDMVPSFSPSAFVPPSQPPPAIPPAPSAFPSSLTPYTNRSFPSYSSTPSSGSSPDVENGIIRLQRSSTSIESTLHDLQSKMDRLLNSQNSMKSTKFVASSSKYSGNASFSASSSSSSSSMLLKNLEKALAQRDQLQETNARLEEANGELESSVEELQSQHESLQMENRSLLDKLQNGNHLQQEKFRLELRSVQQQLSHTQEQMLVYQEENFQLRAQLAAKDEQLAKEKTKLQEDTHQQLQQLQRQVEDEVRQGSKDSIERLATEKAALEAQVAELMAQKNQWDVEREMMSNRLSQAQSQQVQLQDETVKSQAAQNSRVQELMTHVQQLEAESKALKQQAEGFHSEAQHLEELLASKEHEMTQLQSTRNDQEYAALSELFKEFMNDIYFHFQDAFDEDTEFTGKEIVMAIRKILKQNTMGILAKLEEFYHQQALQKKSKKIKLLSEQVDSFKAKAQDAMQKAQHLEMEQEQFFDDVQEMKTQFDKLAESHRKLMWEYLPARDPSLRAIPCLTAQLLETPTTVGKYPLEQVLGYGQYAVVYTSSTPEYPELAVKAIDKQKLMDLVSLHRISSEITSLSDAAIRHPGFFAPELLLHDGYDGCKADVWSIGCILLELVLGNTLFSSIWMSMYEISILKEPKKFAEL</sequence>
<evidence type="ECO:0000313" key="6">
    <source>
        <dbReference type="Proteomes" id="UP000688947"/>
    </source>
</evidence>
<dbReference type="InterPro" id="IPR000719">
    <property type="entry name" value="Prot_kinase_dom"/>
</dbReference>
<feature type="region of interest" description="Disordered" evidence="3">
    <location>
        <begin position="501"/>
        <end position="527"/>
    </location>
</feature>
<feature type="region of interest" description="Disordered" evidence="3">
    <location>
        <begin position="421"/>
        <end position="466"/>
    </location>
</feature>
<evidence type="ECO:0000256" key="1">
    <source>
        <dbReference type="PROSITE-ProRule" id="PRU10141"/>
    </source>
</evidence>
<organism evidence="5 6">
    <name type="scientific">Phytophthora cactorum</name>
    <dbReference type="NCBI Taxonomy" id="29920"/>
    <lineage>
        <taxon>Eukaryota</taxon>
        <taxon>Sar</taxon>
        <taxon>Stramenopiles</taxon>
        <taxon>Oomycota</taxon>
        <taxon>Peronosporomycetes</taxon>
        <taxon>Peronosporales</taxon>
        <taxon>Peronosporaceae</taxon>
        <taxon>Phytophthora</taxon>
    </lineage>
</organism>
<keyword evidence="1" id="KW-0547">Nucleotide-binding</keyword>
<feature type="compositionally biased region" description="Polar residues" evidence="3">
    <location>
        <begin position="430"/>
        <end position="449"/>
    </location>
</feature>
<dbReference type="GO" id="GO:0004672">
    <property type="term" value="F:protein kinase activity"/>
    <property type="evidence" value="ECO:0007669"/>
    <property type="project" value="InterPro"/>
</dbReference>
<dbReference type="AlphaFoldDB" id="A0A8T1UPC8"/>
<evidence type="ECO:0000259" key="4">
    <source>
        <dbReference type="PROSITE" id="PS50011"/>
    </source>
</evidence>
<feature type="compositionally biased region" description="Polar residues" evidence="3">
    <location>
        <begin position="249"/>
        <end position="261"/>
    </location>
</feature>
<evidence type="ECO:0000256" key="3">
    <source>
        <dbReference type="SAM" id="MobiDB-lite"/>
    </source>
</evidence>
<evidence type="ECO:0000313" key="5">
    <source>
        <dbReference type="EMBL" id="KAG6965804.1"/>
    </source>
</evidence>
<dbReference type="VEuPathDB" id="FungiDB:PC110_g7662"/>
<dbReference type="VEuPathDB" id="FungiDB:PC110_g7661"/>
<evidence type="ECO:0000256" key="2">
    <source>
        <dbReference type="SAM" id="Coils"/>
    </source>
</evidence>
<dbReference type="InterPro" id="IPR017441">
    <property type="entry name" value="Protein_kinase_ATP_BS"/>
</dbReference>
<feature type="coiled-coil region" evidence="2">
    <location>
        <begin position="611"/>
        <end position="859"/>
    </location>
</feature>
<accession>A0A8T1UPC8</accession>
<dbReference type="PROSITE" id="PS50011">
    <property type="entry name" value="PROTEIN_KINASE_DOM"/>
    <property type="match status" value="1"/>
</dbReference>
<feature type="compositionally biased region" description="Pro residues" evidence="3">
    <location>
        <begin position="508"/>
        <end position="520"/>
    </location>
</feature>
<protein>
    <recommendedName>
        <fullName evidence="4">Protein kinase domain-containing protein</fullName>
    </recommendedName>
</protein>
<proteinExistence type="predicted"/>
<dbReference type="PROSITE" id="PS00107">
    <property type="entry name" value="PROTEIN_KINASE_ATP"/>
    <property type="match status" value="1"/>
</dbReference>
<gene>
    <name evidence="5" type="ORF">JG687_00005206</name>
</gene>
<feature type="binding site" evidence="1">
    <location>
        <position position="1045"/>
    </location>
    <ligand>
        <name>ATP</name>
        <dbReference type="ChEBI" id="CHEBI:30616"/>
    </ligand>
</feature>
<keyword evidence="2" id="KW-0175">Coiled coil</keyword>
<dbReference type="Proteomes" id="UP000688947">
    <property type="component" value="Unassembled WGS sequence"/>
</dbReference>
<feature type="region of interest" description="Disordered" evidence="3">
    <location>
        <begin position="248"/>
        <end position="267"/>
    </location>
</feature>
<feature type="coiled-coil region" evidence="2">
    <location>
        <begin position="926"/>
        <end position="960"/>
    </location>
</feature>
<reference evidence="5" key="1">
    <citation type="submission" date="2021-01" db="EMBL/GenBank/DDBJ databases">
        <title>Phytophthora aleatoria, a newly-described species from Pinus radiata is distinct from Phytophthora cactorum isolates based on comparative genomics.</title>
        <authorList>
            <person name="Mcdougal R."/>
            <person name="Panda P."/>
            <person name="Williams N."/>
            <person name="Studholme D.J."/>
        </authorList>
    </citation>
    <scope>NUCLEOTIDE SEQUENCE</scope>
    <source>
        <strain evidence="5">NZFS 3830</strain>
    </source>
</reference>
<comment type="caution">
    <text evidence="5">The sequence shown here is derived from an EMBL/GenBank/DDBJ whole genome shotgun (WGS) entry which is preliminary data.</text>
</comment>
<dbReference type="PANTHER" id="PTHR44927:SF1">
    <property type="entry name" value="FK506-BINDING PROTEIN 15"/>
    <property type="match status" value="1"/>
</dbReference>
<dbReference type="PANTHER" id="PTHR44927">
    <property type="entry name" value="FK506-BINDING PROTEIN 15"/>
    <property type="match status" value="1"/>
</dbReference>
<dbReference type="OrthoDB" id="77911at2759"/>